<accession>A0AAQ3UNN5</accession>
<gene>
    <name evidence="1" type="ORF">U9M48_040686</name>
</gene>
<reference evidence="1 2" key="1">
    <citation type="submission" date="2024-02" db="EMBL/GenBank/DDBJ databases">
        <title>High-quality chromosome-scale genome assembly of Pensacola bahiagrass (Paspalum notatum Flugge var. saurae).</title>
        <authorList>
            <person name="Vega J.M."/>
            <person name="Podio M."/>
            <person name="Orjuela J."/>
            <person name="Siena L.A."/>
            <person name="Pessino S.C."/>
            <person name="Combes M.C."/>
            <person name="Mariac C."/>
            <person name="Albertini E."/>
            <person name="Pupilli F."/>
            <person name="Ortiz J.P.A."/>
            <person name="Leblanc O."/>
        </authorList>
    </citation>
    <scope>NUCLEOTIDE SEQUENCE [LARGE SCALE GENOMIC DNA]</scope>
    <source>
        <strain evidence="1">R1</strain>
        <tissue evidence="1">Leaf</tissue>
    </source>
</reference>
<protein>
    <submittedName>
        <fullName evidence="1">Uncharacterized protein</fullName>
    </submittedName>
</protein>
<dbReference type="AlphaFoldDB" id="A0AAQ3UNN5"/>
<evidence type="ECO:0000313" key="1">
    <source>
        <dbReference type="EMBL" id="WVZ94849.1"/>
    </source>
</evidence>
<dbReference type="EMBL" id="CP144753">
    <property type="protein sequence ID" value="WVZ94849.1"/>
    <property type="molecule type" value="Genomic_DNA"/>
</dbReference>
<feature type="non-terminal residue" evidence="1">
    <location>
        <position position="170"/>
    </location>
</feature>
<sequence length="170" mass="19297">MLSVLIIKRAKDNVQIRGAIPHLVEDGLFILQCADDTILFMDHDLDQAKNLKLLLYVFEQLSSLKLTSIKVSRCTIDSTRIADWSVVEEKSILGRINICLMGAMCHKQDFGRTLSIIDYPHPSVQNVMNHQLINISVRNKLTSWNNLVSEISNIQLSSEVTILPRTHINM</sequence>
<dbReference type="Proteomes" id="UP001341281">
    <property type="component" value="Chromosome 09"/>
</dbReference>
<name>A0AAQ3UNN5_PASNO</name>
<keyword evidence="2" id="KW-1185">Reference proteome</keyword>
<organism evidence="1 2">
    <name type="scientific">Paspalum notatum var. saurae</name>
    <dbReference type="NCBI Taxonomy" id="547442"/>
    <lineage>
        <taxon>Eukaryota</taxon>
        <taxon>Viridiplantae</taxon>
        <taxon>Streptophyta</taxon>
        <taxon>Embryophyta</taxon>
        <taxon>Tracheophyta</taxon>
        <taxon>Spermatophyta</taxon>
        <taxon>Magnoliopsida</taxon>
        <taxon>Liliopsida</taxon>
        <taxon>Poales</taxon>
        <taxon>Poaceae</taxon>
        <taxon>PACMAD clade</taxon>
        <taxon>Panicoideae</taxon>
        <taxon>Andropogonodae</taxon>
        <taxon>Paspaleae</taxon>
        <taxon>Paspalinae</taxon>
        <taxon>Paspalum</taxon>
    </lineage>
</organism>
<proteinExistence type="predicted"/>
<evidence type="ECO:0000313" key="2">
    <source>
        <dbReference type="Proteomes" id="UP001341281"/>
    </source>
</evidence>